<dbReference type="InterPro" id="IPR052044">
    <property type="entry name" value="PKS_Associated_Protein"/>
</dbReference>
<proteinExistence type="predicted"/>
<evidence type="ECO:0000259" key="1">
    <source>
        <dbReference type="Pfam" id="PF07883"/>
    </source>
</evidence>
<dbReference type="InterPro" id="IPR014710">
    <property type="entry name" value="RmlC-like_jellyroll"/>
</dbReference>
<keyword evidence="3" id="KW-1185">Reference proteome</keyword>
<organism evidence="2 3">
    <name type="scientific">Flavisolibacter ginsengisoli DSM 18119</name>
    <dbReference type="NCBI Taxonomy" id="1121884"/>
    <lineage>
        <taxon>Bacteria</taxon>
        <taxon>Pseudomonadati</taxon>
        <taxon>Bacteroidota</taxon>
        <taxon>Chitinophagia</taxon>
        <taxon>Chitinophagales</taxon>
        <taxon>Chitinophagaceae</taxon>
        <taxon>Flavisolibacter</taxon>
    </lineage>
</organism>
<dbReference type="PANTHER" id="PTHR36114">
    <property type="entry name" value="16.7 KDA PROTEIN IN WHIE LOCUS"/>
    <property type="match status" value="1"/>
</dbReference>
<dbReference type="SUPFAM" id="SSF51182">
    <property type="entry name" value="RmlC-like cupins"/>
    <property type="match status" value="1"/>
</dbReference>
<dbReference type="Pfam" id="PF07883">
    <property type="entry name" value="Cupin_2"/>
    <property type="match status" value="1"/>
</dbReference>
<sequence length="121" mass="14069">MNMEKVNLLEKFSLFKEQWSPKIVGELNGQHIKLVKSEGAFVWHKHENEDELFLIVKGKLNMEFRDKTIVLEEGEFLIVSRGVEHRPVAVEEVWMLLFEPVATLNTGNVVDEKTKHALDRI</sequence>
<feature type="domain" description="Cupin type-2" evidence="1">
    <location>
        <begin position="36"/>
        <end position="91"/>
    </location>
</feature>
<protein>
    <submittedName>
        <fullName evidence="2">Cupin domain-containing protein</fullName>
    </submittedName>
</protein>
<dbReference type="InterPro" id="IPR013096">
    <property type="entry name" value="Cupin_2"/>
</dbReference>
<reference evidence="2 3" key="1">
    <citation type="submission" date="2016-11" db="EMBL/GenBank/DDBJ databases">
        <authorList>
            <person name="Jaros S."/>
            <person name="Januszkiewicz K."/>
            <person name="Wedrychowicz H."/>
        </authorList>
    </citation>
    <scope>NUCLEOTIDE SEQUENCE [LARGE SCALE GENOMIC DNA]</scope>
    <source>
        <strain evidence="2 3">DSM 18119</strain>
    </source>
</reference>
<dbReference type="EMBL" id="FQUU01000010">
    <property type="protein sequence ID" value="SHF41245.1"/>
    <property type="molecule type" value="Genomic_DNA"/>
</dbReference>
<evidence type="ECO:0000313" key="2">
    <source>
        <dbReference type="EMBL" id="SHF41245.1"/>
    </source>
</evidence>
<accession>A0A1M5BFQ8</accession>
<dbReference type="CDD" id="cd02226">
    <property type="entry name" value="cupin_YdbB-like"/>
    <property type="match status" value="1"/>
</dbReference>
<evidence type="ECO:0000313" key="3">
    <source>
        <dbReference type="Proteomes" id="UP000184048"/>
    </source>
</evidence>
<dbReference type="Gene3D" id="2.60.120.10">
    <property type="entry name" value="Jelly Rolls"/>
    <property type="match status" value="1"/>
</dbReference>
<name>A0A1M5BFQ8_9BACT</name>
<gene>
    <name evidence="2" type="ORF">SAMN02745131_02561</name>
</gene>
<dbReference type="InterPro" id="IPR011051">
    <property type="entry name" value="RmlC_Cupin_sf"/>
</dbReference>
<dbReference type="Proteomes" id="UP000184048">
    <property type="component" value="Unassembled WGS sequence"/>
</dbReference>
<dbReference type="AlphaFoldDB" id="A0A1M5BFQ8"/>
<dbReference type="STRING" id="1121884.SAMN02745131_02561"/>
<dbReference type="PANTHER" id="PTHR36114:SF1">
    <property type="entry name" value="16.7 KDA PROTEIN IN WHIE LOCUS"/>
    <property type="match status" value="1"/>
</dbReference>